<keyword evidence="5" id="KW-0966">Cell projection</keyword>
<evidence type="ECO:0000256" key="1">
    <source>
        <dbReference type="ARBA" id="ARBA00004430"/>
    </source>
</evidence>
<comment type="caution">
    <text evidence="5">The sequence shown here is derived from an EMBL/GenBank/DDBJ whole genome shotgun (WGS) entry which is preliminary data.</text>
</comment>
<dbReference type="InterPro" id="IPR032675">
    <property type="entry name" value="LRR_dom_sf"/>
</dbReference>
<keyword evidence="4" id="KW-0677">Repeat</keyword>
<protein>
    <submittedName>
        <fullName evidence="5">Flagellar associated protein</fullName>
    </submittedName>
</protein>
<comment type="subcellular location">
    <subcellularLocation>
        <location evidence="1">Cytoplasm</location>
        <location evidence="1">Cytoskeleton</location>
        <location evidence="1">Cilium axoneme</location>
    </subcellularLocation>
</comment>
<keyword evidence="5" id="KW-0282">Flagellum</keyword>
<keyword evidence="2" id="KW-0343">GTPase activation</keyword>
<dbReference type="PANTHER" id="PTHR24113">
    <property type="entry name" value="RAN GTPASE-ACTIVATING PROTEIN 1"/>
    <property type="match status" value="1"/>
</dbReference>
<evidence type="ECO:0000313" key="5">
    <source>
        <dbReference type="EMBL" id="KAF5827747.1"/>
    </source>
</evidence>
<evidence type="ECO:0000256" key="3">
    <source>
        <dbReference type="ARBA" id="ARBA00022614"/>
    </source>
</evidence>
<dbReference type="InterPro" id="IPR027038">
    <property type="entry name" value="RanGap"/>
</dbReference>
<keyword evidence="5" id="KW-0969">Cilium</keyword>
<evidence type="ECO:0000256" key="2">
    <source>
        <dbReference type="ARBA" id="ARBA00022468"/>
    </source>
</evidence>
<evidence type="ECO:0000313" key="6">
    <source>
        <dbReference type="Proteomes" id="UP000815325"/>
    </source>
</evidence>
<proteinExistence type="predicted"/>
<dbReference type="Proteomes" id="UP000815325">
    <property type="component" value="Unassembled WGS sequence"/>
</dbReference>
<dbReference type="PANTHER" id="PTHR24113:SF12">
    <property type="entry name" value="RAN GTPASE-ACTIVATING PROTEIN 1"/>
    <property type="match status" value="1"/>
</dbReference>
<dbReference type="Gene3D" id="3.80.10.10">
    <property type="entry name" value="Ribonuclease Inhibitor"/>
    <property type="match status" value="3"/>
</dbReference>
<dbReference type="EMBL" id="MU070435">
    <property type="protein sequence ID" value="KAF5827747.1"/>
    <property type="molecule type" value="Genomic_DNA"/>
</dbReference>
<dbReference type="SMART" id="SM00368">
    <property type="entry name" value="LRR_RI"/>
    <property type="match status" value="7"/>
</dbReference>
<keyword evidence="6" id="KW-1185">Reference proteome</keyword>
<reference evidence="5" key="1">
    <citation type="submission" date="2017-08" db="EMBL/GenBank/DDBJ databases">
        <authorList>
            <person name="Polle J.E."/>
            <person name="Barry K."/>
            <person name="Cushman J."/>
            <person name="Schmutz J."/>
            <person name="Tran D."/>
            <person name="Hathwaick L.T."/>
            <person name="Yim W.C."/>
            <person name="Jenkins J."/>
            <person name="Mckie-Krisberg Z.M."/>
            <person name="Prochnik S."/>
            <person name="Lindquist E."/>
            <person name="Dockter R.B."/>
            <person name="Adam C."/>
            <person name="Molina H."/>
            <person name="Bunkerborg J."/>
            <person name="Jin E."/>
            <person name="Buchheim M."/>
            <person name="Magnuson J."/>
        </authorList>
    </citation>
    <scope>NUCLEOTIDE SEQUENCE</scope>
    <source>
        <strain evidence="5">CCAP 19/18</strain>
    </source>
</reference>
<organism evidence="5 6">
    <name type="scientific">Dunaliella salina</name>
    <name type="common">Green alga</name>
    <name type="synonym">Protococcus salinus</name>
    <dbReference type="NCBI Taxonomy" id="3046"/>
    <lineage>
        <taxon>Eukaryota</taxon>
        <taxon>Viridiplantae</taxon>
        <taxon>Chlorophyta</taxon>
        <taxon>core chlorophytes</taxon>
        <taxon>Chlorophyceae</taxon>
        <taxon>CS clade</taxon>
        <taxon>Chlamydomonadales</taxon>
        <taxon>Dunaliellaceae</taxon>
        <taxon>Dunaliella</taxon>
    </lineage>
</organism>
<keyword evidence="3" id="KW-0433">Leucine-rich repeat</keyword>
<accession>A0ABQ7FZH2</accession>
<sequence length="304" mass="32684">MDEDDLQIDEVPEEDLFGRNRYLAKCQELRISPVSQVLKFLESQEMHITHYGLGLKGTQALLSAMELNRTITILRLTHNNIPDEGICALAEGLVARKHKTVTEIDVSGNRLQAKGAKALANMLGQRGTILKCLNLSHMHLGDKDATPLLLSLENNTSLKTNNCLQELILSWNKLRPKGVIAIAESLKPNMALQVLGLAWCGVQDAGALALGTTLKSNQGLVDVDLSGNGITSEGAIALAQGVAASQSLAAVLLDNNDIREDGGKAMLKAVQENKGLVACQMENTNTSPQLRSAVEALLSPRVPQ</sequence>
<name>A0ABQ7FZH2_DUNSA</name>
<dbReference type="Pfam" id="PF13516">
    <property type="entry name" value="LRR_6"/>
    <property type="match status" value="5"/>
</dbReference>
<dbReference type="SUPFAM" id="SSF52047">
    <property type="entry name" value="RNI-like"/>
    <property type="match status" value="1"/>
</dbReference>
<evidence type="ECO:0000256" key="4">
    <source>
        <dbReference type="ARBA" id="ARBA00022737"/>
    </source>
</evidence>
<gene>
    <name evidence="5" type="ORF">DUNSADRAFT_153</name>
</gene>
<dbReference type="InterPro" id="IPR001611">
    <property type="entry name" value="Leu-rich_rpt"/>
</dbReference>